<feature type="active site" description="Charge relay system" evidence="3">
    <location>
        <position position="207"/>
    </location>
</feature>
<evidence type="ECO:0000313" key="6">
    <source>
        <dbReference type="EMBL" id="STO31785.1"/>
    </source>
</evidence>
<organism evidence="6 7">
    <name type="scientific">Fusobacterium necrogenes</name>
    <dbReference type="NCBI Taxonomy" id="858"/>
    <lineage>
        <taxon>Bacteria</taxon>
        <taxon>Fusobacteriati</taxon>
        <taxon>Fusobacteriota</taxon>
        <taxon>Fusobacteriia</taxon>
        <taxon>Fusobacteriales</taxon>
        <taxon>Fusobacteriaceae</taxon>
        <taxon>Fusobacterium</taxon>
    </lineage>
</organism>
<dbReference type="Gene3D" id="3.50.30.60">
    <property type="entry name" value="LD-carboxypeptidase A C-terminal domain-like"/>
    <property type="match status" value="1"/>
</dbReference>
<evidence type="ECO:0000256" key="3">
    <source>
        <dbReference type="PIRSR" id="PIRSR028757-1"/>
    </source>
</evidence>
<dbReference type="GO" id="GO:0106415">
    <property type="term" value="F:muramoyltetrapeptide carboxypeptidase activity"/>
    <property type="evidence" value="ECO:0007669"/>
    <property type="project" value="UniProtKB-EC"/>
</dbReference>
<sequence>MLGKVLKKGDTIGIIAPASCSSYEKVLEAKRNIESMGYKVVLGECTQKQWYSYAGEDEERAREINNFFSDKKIDAILCMRGGYGCNRLIELIDFETIKNNPKIFVGYSDITTLHMGINEKIGLVTFHGPMAVSNFTGEYNRDTYNNFVEILSNPLEQRVVNNFSKELGVISKGRAKGKLVGGNLATLIATLGTEYDLDYRGKILFLEEIGEKTYKVDRFLNQLKKHGVFERIEGIVLGDFKNCPPDSEKDMTLMEVFQDYFRDLKKPVIYNLESGHSEPMLTLPLGAMCEIDSYEKRITILEKVVK</sequence>
<reference evidence="6 7" key="1">
    <citation type="submission" date="2018-06" db="EMBL/GenBank/DDBJ databases">
        <authorList>
            <consortium name="Pathogen Informatics"/>
            <person name="Doyle S."/>
        </authorList>
    </citation>
    <scope>NUCLEOTIDE SEQUENCE [LARGE SCALE GENOMIC DNA]</scope>
    <source>
        <strain evidence="6 7">NCTC10723</strain>
    </source>
</reference>
<dbReference type="EMBL" id="UGGU01000003">
    <property type="protein sequence ID" value="STO31785.1"/>
    <property type="molecule type" value="Genomic_DNA"/>
</dbReference>
<evidence type="ECO:0000259" key="5">
    <source>
        <dbReference type="Pfam" id="PF17676"/>
    </source>
</evidence>
<dbReference type="SUPFAM" id="SSF52317">
    <property type="entry name" value="Class I glutamine amidotransferase-like"/>
    <property type="match status" value="1"/>
</dbReference>
<dbReference type="EC" id="3.4.17.13" evidence="6"/>
<proteinExistence type="inferred from homology"/>
<dbReference type="Proteomes" id="UP000255328">
    <property type="component" value="Unassembled WGS sequence"/>
</dbReference>
<evidence type="ECO:0000256" key="2">
    <source>
        <dbReference type="ARBA" id="ARBA00022801"/>
    </source>
</evidence>
<keyword evidence="7" id="KW-1185">Reference proteome</keyword>
<dbReference type="PANTHER" id="PTHR30237:SF5">
    <property type="entry name" value="CARBOXYPEPTIDASE VC_A0337-RELATED"/>
    <property type="match status" value="1"/>
</dbReference>
<dbReference type="Gene3D" id="3.40.50.10740">
    <property type="entry name" value="Class I glutamine amidotransferase-like"/>
    <property type="match status" value="1"/>
</dbReference>
<dbReference type="Pfam" id="PF02016">
    <property type="entry name" value="Peptidase_S66"/>
    <property type="match status" value="1"/>
</dbReference>
<keyword evidence="2 6" id="KW-0378">Hydrolase</keyword>
<feature type="domain" description="LD-carboxypeptidase C-terminal" evidence="5">
    <location>
        <begin position="176"/>
        <end position="291"/>
    </location>
</feature>
<dbReference type="InterPro" id="IPR029062">
    <property type="entry name" value="Class_I_gatase-like"/>
</dbReference>
<name>A0A377GXX4_9FUSO</name>
<evidence type="ECO:0000313" key="7">
    <source>
        <dbReference type="Proteomes" id="UP000255328"/>
    </source>
</evidence>
<dbReference type="PANTHER" id="PTHR30237">
    <property type="entry name" value="MURAMOYLTETRAPEPTIDE CARBOXYPEPTIDASE"/>
    <property type="match status" value="1"/>
</dbReference>
<evidence type="ECO:0000259" key="4">
    <source>
        <dbReference type="Pfam" id="PF02016"/>
    </source>
</evidence>
<gene>
    <name evidence="6" type="primary">ldcA</name>
    <name evidence="6" type="ORF">NCTC10723_01244</name>
</gene>
<dbReference type="RefSeq" id="WP_115270411.1">
    <property type="nucleotide sequence ID" value="NZ_CASFEE010000010.1"/>
</dbReference>
<keyword evidence="6" id="KW-0645">Protease</keyword>
<dbReference type="PIRSF" id="PIRSF028757">
    <property type="entry name" value="LD-carboxypeptidase"/>
    <property type="match status" value="1"/>
</dbReference>
<dbReference type="InterPro" id="IPR027478">
    <property type="entry name" value="LdcA_N"/>
</dbReference>
<feature type="active site" description="Charge relay system" evidence="3">
    <location>
        <position position="276"/>
    </location>
</feature>
<dbReference type="CDD" id="cd07025">
    <property type="entry name" value="Peptidase_S66"/>
    <property type="match status" value="1"/>
</dbReference>
<feature type="active site" description="Nucleophile" evidence="3">
    <location>
        <position position="108"/>
    </location>
</feature>
<dbReference type="InterPro" id="IPR040921">
    <property type="entry name" value="Peptidase_S66C"/>
</dbReference>
<feature type="domain" description="LD-carboxypeptidase N-terminal" evidence="4">
    <location>
        <begin position="12"/>
        <end position="128"/>
    </location>
</feature>
<dbReference type="InterPro" id="IPR027461">
    <property type="entry name" value="Carboxypeptidase_A_C_sf"/>
</dbReference>
<dbReference type="InterPro" id="IPR003507">
    <property type="entry name" value="S66_fam"/>
</dbReference>
<dbReference type="SUPFAM" id="SSF141986">
    <property type="entry name" value="LD-carboxypeptidase A C-terminal domain-like"/>
    <property type="match status" value="1"/>
</dbReference>
<dbReference type="Pfam" id="PF17676">
    <property type="entry name" value="Peptidase_S66C"/>
    <property type="match status" value="1"/>
</dbReference>
<comment type="similarity">
    <text evidence="1">Belongs to the peptidase S66 family.</text>
</comment>
<dbReference type="InterPro" id="IPR040449">
    <property type="entry name" value="Peptidase_S66_N"/>
</dbReference>
<dbReference type="AlphaFoldDB" id="A0A377GXX4"/>
<accession>A0A377GXX4</accession>
<protein>
    <submittedName>
        <fullName evidence="6">Murein tetrapeptide carboxypeptidase</fullName>
        <ecNumber evidence="6">3.4.17.13</ecNumber>
    </submittedName>
</protein>
<dbReference type="OrthoDB" id="9807329at2"/>
<keyword evidence="6" id="KW-0121">Carboxypeptidase</keyword>
<evidence type="ECO:0000256" key="1">
    <source>
        <dbReference type="ARBA" id="ARBA00010233"/>
    </source>
</evidence>